<keyword evidence="2" id="KW-1185">Reference proteome</keyword>
<evidence type="ECO:0000313" key="1">
    <source>
        <dbReference type="EMBL" id="MDR7267396.1"/>
    </source>
</evidence>
<dbReference type="EMBL" id="JAVDXU010000001">
    <property type="protein sequence ID" value="MDR7267396.1"/>
    <property type="molecule type" value="Genomic_DNA"/>
</dbReference>
<comment type="caution">
    <text evidence="1">The sequence shown here is derived from an EMBL/GenBank/DDBJ whole genome shotgun (WGS) entry which is preliminary data.</text>
</comment>
<proteinExistence type="predicted"/>
<gene>
    <name evidence="1" type="ORF">J2X20_000025</name>
</gene>
<protein>
    <submittedName>
        <fullName evidence="1">Uncharacterized protein</fullName>
    </submittedName>
</protein>
<name>A0ABU1YGT8_ROSSA</name>
<accession>A0ABU1YGT8</accession>
<organism evidence="1 2">
    <name type="scientific">Roseateles saccharophilus</name>
    <name type="common">Pseudomonas saccharophila</name>
    <dbReference type="NCBI Taxonomy" id="304"/>
    <lineage>
        <taxon>Bacteria</taxon>
        <taxon>Pseudomonadati</taxon>
        <taxon>Pseudomonadota</taxon>
        <taxon>Betaproteobacteria</taxon>
        <taxon>Burkholderiales</taxon>
        <taxon>Sphaerotilaceae</taxon>
        <taxon>Roseateles</taxon>
    </lineage>
</organism>
<sequence length="317" mass="33596">MNKAPTRRASRTAYAVAALLLLAGGAAWLRGRAAASRAPVALQVPASQQAAAPAELASPTPASTASALAPQARPAAPFLPPKDLPGVALRKVQLALSGGSAADALRAAHALTDCVQASRIVDALFIVRDQQREVPPVIRQRVDGPSDVTQEKIEQAQQEQRRCQVFDAATLARRGELFQKAYEGGAQGSALAYLQWLQSVDEVSDRARGKDDPALVGRLQAEVRLAAEAGDMSLLPVLAFADGDTGRQLGITPVQQQAFKEAWLLMLVDGVPGDTTQVRKAIDAQLPPSAPLTAAQQSEADALTTRMVDAWRRRNGR</sequence>
<reference evidence="1 2" key="1">
    <citation type="submission" date="2023-07" db="EMBL/GenBank/DDBJ databases">
        <title>Sorghum-associated microbial communities from plants grown in Nebraska, USA.</title>
        <authorList>
            <person name="Schachtman D."/>
        </authorList>
    </citation>
    <scope>NUCLEOTIDE SEQUENCE [LARGE SCALE GENOMIC DNA]</scope>
    <source>
        <strain evidence="1 2">BE314</strain>
    </source>
</reference>
<dbReference type="Proteomes" id="UP001180453">
    <property type="component" value="Unassembled WGS sequence"/>
</dbReference>
<dbReference type="RefSeq" id="WP_310259090.1">
    <property type="nucleotide sequence ID" value="NZ_JAVDXU010000001.1"/>
</dbReference>
<evidence type="ECO:0000313" key="2">
    <source>
        <dbReference type="Proteomes" id="UP001180453"/>
    </source>
</evidence>